<name>A0A8J8NQQ8_HALGN</name>
<gene>
    <name evidence="1" type="ORF">FGO68_gene1210</name>
</gene>
<accession>A0A8J8NQQ8</accession>
<dbReference type="EMBL" id="RRYP01010247">
    <property type="protein sequence ID" value="TNV78505.1"/>
    <property type="molecule type" value="Genomic_DNA"/>
</dbReference>
<keyword evidence="2" id="KW-1185">Reference proteome</keyword>
<sequence length="225" mass="24717">MRSLEEVRPALARSVPTAWINLEVLAFYSIEAYTASLCCCSQNSLTVLNSCTTPLVAIIASSLSWSSSSAVGMCLPINLIFSFSCFFFFKSASLFCSSVTSLEGRLYLARMGSADLEGSIFLLMIDWKAAAKEDLRTPLFFLLMPCDLSYCSWSKSAPMLSCCLIVRRSSAPASLSLSSESYFLALFLRRPRTVFFFSSLKLENSTVPSGACSCEGSSLTFWCDF</sequence>
<evidence type="ECO:0000313" key="2">
    <source>
        <dbReference type="Proteomes" id="UP000785679"/>
    </source>
</evidence>
<reference evidence="1" key="1">
    <citation type="submission" date="2019-06" db="EMBL/GenBank/DDBJ databases">
        <authorList>
            <person name="Zheng W."/>
        </authorList>
    </citation>
    <scope>NUCLEOTIDE SEQUENCE</scope>
    <source>
        <strain evidence="1">QDHG01</strain>
    </source>
</reference>
<protein>
    <submittedName>
        <fullName evidence="1">Uncharacterized protein</fullName>
    </submittedName>
</protein>
<organism evidence="1 2">
    <name type="scientific">Halteria grandinella</name>
    <dbReference type="NCBI Taxonomy" id="5974"/>
    <lineage>
        <taxon>Eukaryota</taxon>
        <taxon>Sar</taxon>
        <taxon>Alveolata</taxon>
        <taxon>Ciliophora</taxon>
        <taxon>Intramacronucleata</taxon>
        <taxon>Spirotrichea</taxon>
        <taxon>Stichotrichia</taxon>
        <taxon>Sporadotrichida</taxon>
        <taxon>Halteriidae</taxon>
        <taxon>Halteria</taxon>
    </lineage>
</organism>
<proteinExistence type="predicted"/>
<dbReference type="AlphaFoldDB" id="A0A8J8NQQ8"/>
<evidence type="ECO:0000313" key="1">
    <source>
        <dbReference type="EMBL" id="TNV78505.1"/>
    </source>
</evidence>
<dbReference type="Proteomes" id="UP000785679">
    <property type="component" value="Unassembled WGS sequence"/>
</dbReference>
<comment type="caution">
    <text evidence="1">The sequence shown here is derived from an EMBL/GenBank/DDBJ whole genome shotgun (WGS) entry which is preliminary data.</text>
</comment>